<reference evidence="1" key="1">
    <citation type="submission" date="2019-08" db="EMBL/GenBank/DDBJ databases">
        <authorList>
            <person name="Kucharzyk K."/>
            <person name="Murdoch R.W."/>
            <person name="Higgins S."/>
            <person name="Loffler F."/>
        </authorList>
    </citation>
    <scope>NUCLEOTIDE SEQUENCE</scope>
</reference>
<comment type="caution">
    <text evidence="1">The sequence shown here is derived from an EMBL/GenBank/DDBJ whole genome shotgun (WGS) entry which is preliminary data.</text>
</comment>
<dbReference type="AlphaFoldDB" id="A0A645CZU3"/>
<accession>A0A645CZU3</accession>
<protein>
    <submittedName>
        <fullName evidence="1">Uncharacterized protein</fullName>
    </submittedName>
</protein>
<organism evidence="1">
    <name type="scientific">bioreactor metagenome</name>
    <dbReference type="NCBI Taxonomy" id="1076179"/>
    <lineage>
        <taxon>unclassified sequences</taxon>
        <taxon>metagenomes</taxon>
        <taxon>ecological metagenomes</taxon>
    </lineage>
</organism>
<dbReference type="EMBL" id="VSSQ01031264">
    <property type="protein sequence ID" value="MPM82082.1"/>
    <property type="molecule type" value="Genomic_DNA"/>
</dbReference>
<evidence type="ECO:0000313" key="1">
    <source>
        <dbReference type="EMBL" id="MPM82082.1"/>
    </source>
</evidence>
<name>A0A645CZU3_9ZZZZ</name>
<sequence>MRHDGIEIIRHPSFFFRCLSYKPIYYRCDEHITDKFIRTGGPFPPPVLIRRRAPGNSISCDIPRTLECPSRKTRDGMDGQQSFIRLERLPHIFPGFFLFGDGIAEGLASQVE</sequence>
<proteinExistence type="predicted"/>
<gene>
    <name evidence="1" type="ORF">SDC9_129140</name>
</gene>